<dbReference type="Gene3D" id="3.40.50.300">
    <property type="entry name" value="P-loop containing nucleotide triphosphate hydrolases"/>
    <property type="match status" value="1"/>
</dbReference>
<sequence length="478" mass="55451">MVFYFPALFYHRASPRFTVLLKLYFVPTMSVMAMKSTCSNHYSWLDVAGMLGFGVRKRRCKSIARRLTVGVLLTSFMVVLHCLSTPAVQQVNQQKVTVALSCSHHLSQTWVHNLTNYSQSRTSLSGECVPTVDIMFMKTHKTASSTLLNIIFRFGEKHGLKFAFPKGRNDFFYPSPFLCSQVKDYQPGVCFNILCNHMRFNGHEVAKLLPADAAYFTILRDPAELFESSFHYYSRAIPFTWGIHGDGKLAEFLREPMNYYTPGSYNSFYLKNLLFFDFGFDNNLEPDHPLVERGIQTLSQRFQLVLMAEHFEESLILLKDTLCWTMEDMLFFKLNARKDSSVSRLTPELRAKAREWNGADWRLYQHFNATFWAKVEAYGWTRMEQEVKELRRRNAEMAAMCIEGGGAVEAGLIRDTDLLPWQPVGENSILGYNLRKNIDPKYRELCRKMLTPEIQYLSELGVNLWLTRLWGWLKDTIF</sequence>
<dbReference type="InterPro" id="IPR027417">
    <property type="entry name" value="P-loop_NTPase"/>
</dbReference>
<comment type="similarity">
    <text evidence="2">Belongs to the galactose-3-O-sulfotransferase family.</text>
</comment>
<dbReference type="KEGG" id="sasa:106568260"/>
<evidence type="ECO:0000256" key="1">
    <source>
        <dbReference type="ARBA" id="ARBA00004323"/>
    </source>
</evidence>
<evidence type="ECO:0000256" key="7">
    <source>
        <dbReference type="ARBA" id="ARBA00023034"/>
    </source>
</evidence>
<protein>
    <submittedName>
        <fullName evidence="11">Galactosylceramide sulfotransferase isoform X1</fullName>
    </submittedName>
</protein>
<keyword evidence="9" id="KW-0325">Glycoprotein</keyword>
<dbReference type="PANTHER" id="PTHR14647:SF56">
    <property type="entry name" value="GALACTOSYLCERAMIDE SULFOTRANSFERASE"/>
    <property type="match status" value="1"/>
</dbReference>
<dbReference type="AlphaFoldDB" id="A0A1S3LSU8"/>
<evidence type="ECO:0000256" key="8">
    <source>
        <dbReference type="ARBA" id="ARBA00023136"/>
    </source>
</evidence>
<dbReference type="InterPro" id="IPR009729">
    <property type="entry name" value="Gal-3-0_sulfotransfrase"/>
</dbReference>
<proteinExistence type="inferred from homology"/>
<evidence type="ECO:0000313" key="10">
    <source>
        <dbReference type="Proteomes" id="UP001652741"/>
    </source>
</evidence>
<dbReference type="GO" id="GO:0000139">
    <property type="term" value="C:Golgi membrane"/>
    <property type="evidence" value="ECO:0007669"/>
    <property type="project" value="UniProtKB-SubCell"/>
</dbReference>
<dbReference type="Pfam" id="PF06990">
    <property type="entry name" value="Gal-3-0_sulfotr"/>
    <property type="match status" value="1"/>
</dbReference>
<dbReference type="GeneID" id="106568260"/>
<evidence type="ECO:0000256" key="3">
    <source>
        <dbReference type="ARBA" id="ARBA00022679"/>
    </source>
</evidence>
<evidence type="ECO:0000313" key="11">
    <source>
        <dbReference type="RefSeq" id="XP_013993905.1"/>
    </source>
</evidence>
<dbReference type="RefSeq" id="XP_013993905.1">
    <property type="nucleotide sequence ID" value="XM_014138430.2"/>
</dbReference>
<evidence type="ECO:0000256" key="9">
    <source>
        <dbReference type="ARBA" id="ARBA00023180"/>
    </source>
</evidence>
<gene>
    <name evidence="11" type="primary">LOC106568260</name>
</gene>
<dbReference type="PaxDb" id="8030-ENSSSAP00000116061"/>
<dbReference type="GO" id="GO:0001733">
    <property type="term" value="F:galactosylceramide sulfotransferase activity"/>
    <property type="evidence" value="ECO:0007669"/>
    <property type="project" value="InterPro"/>
</dbReference>
<evidence type="ECO:0000256" key="6">
    <source>
        <dbReference type="ARBA" id="ARBA00022989"/>
    </source>
</evidence>
<comment type="subcellular location">
    <subcellularLocation>
        <location evidence="1">Golgi apparatus membrane</location>
        <topology evidence="1">Single-pass type II membrane protein</topology>
    </subcellularLocation>
</comment>
<dbReference type="OMA" id="FYSPEAF"/>
<keyword evidence="7" id="KW-0333">Golgi apparatus</keyword>
<dbReference type="FunFam" id="3.40.50.300:FF:000807">
    <property type="entry name" value="galactosylceramide sulfotransferase isoform X1"/>
    <property type="match status" value="1"/>
</dbReference>
<name>A0A1S3LSU8_SALSA</name>
<dbReference type="STRING" id="8030.ENSSSAP00000116061"/>
<dbReference type="SUPFAM" id="SSF52540">
    <property type="entry name" value="P-loop containing nucleoside triphosphate hydrolases"/>
    <property type="match status" value="1"/>
</dbReference>
<evidence type="ECO:0000256" key="4">
    <source>
        <dbReference type="ARBA" id="ARBA00022692"/>
    </source>
</evidence>
<evidence type="ECO:0000256" key="5">
    <source>
        <dbReference type="ARBA" id="ARBA00022968"/>
    </source>
</evidence>
<keyword evidence="8" id="KW-0472">Membrane</keyword>
<dbReference type="OrthoDB" id="514299at2759"/>
<reference evidence="11" key="1">
    <citation type="submission" date="2025-08" db="UniProtKB">
        <authorList>
            <consortium name="RefSeq"/>
        </authorList>
    </citation>
    <scope>IDENTIFICATION</scope>
</reference>
<keyword evidence="4" id="KW-0812">Transmembrane</keyword>
<evidence type="ECO:0000256" key="2">
    <source>
        <dbReference type="ARBA" id="ARBA00008124"/>
    </source>
</evidence>
<dbReference type="GO" id="GO:0042552">
    <property type="term" value="P:myelination"/>
    <property type="evidence" value="ECO:0007669"/>
    <property type="project" value="TreeGrafter"/>
</dbReference>
<keyword evidence="6" id="KW-1133">Transmembrane helix</keyword>
<dbReference type="Proteomes" id="UP001652741">
    <property type="component" value="Chromosome ssa13"/>
</dbReference>
<keyword evidence="3" id="KW-0808">Transferase</keyword>
<dbReference type="PANTHER" id="PTHR14647">
    <property type="entry name" value="GALACTOSE-3-O-SULFOTRANSFERASE"/>
    <property type="match status" value="1"/>
</dbReference>
<keyword evidence="10" id="KW-1185">Reference proteome</keyword>
<dbReference type="GO" id="GO:0006682">
    <property type="term" value="P:galactosylceramide biosynthetic process"/>
    <property type="evidence" value="ECO:0007669"/>
    <property type="project" value="TreeGrafter"/>
</dbReference>
<keyword evidence="5" id="KW-0735">Signal-anchor</keyword>
<accession>A0A1S3LSU8</accession>
<organism evidence="10 11">
    <name type="scientific">Salmo salar</name>
    <name type="common">Atlantic salmon</name>
    <dbReference type="NCBI Taxonomy" id="8030"/>
    <lineage>
        <taxon>Eukaryota</taxon>
        <taxon>Metazoa</taxon>
        <taxon>Chordata</taxon>
        <taxon>Craniata</taxon>
        <taxon>Vertebrata</taxon>
        <taxon>Euteleostomi</taxon>
        <taxon>Actinopterygii</taxon>
        <taxon>Neopterygii</taxon>
        <taxon>Teleostei</taxon>
        <taxon>Protacanthopterygii</taxon>
        <taxon>Salmoniformes</taxon>
        <taxon>Salmonidae</taxon>
        <taxon>Salmoninae</taxon>
        <taxon>Salmo</taxon>
    </lineage>
</organism>